<dbReference type="RefSeq" id="WP_207339579.1">
    <property type="nucleotide sequence ID" value="NZ_CP074405.1"/>
</dbReference>
<dbReference type="EMBL" id="CP074405">
    <property type="protein sequence ID" value="QVI62010.1"/>
    <property type="molecule type" value="Genomic_DNA"/>
</dbReference>
<feature type="compositionally biased region" description="Basic residues" evidence="1">
    <location>
        <begin position="40"/>
        <end position="51"/>
    </location>
</feature>
<evidence type="ECO:0000313" key="2">
    <source>
        <dbReference type="EMBL" id="QVI62010.1"/>
    </source>
</evidence>
<protein>
    <submittedName>
        <fullName evidence="2">Uncharacterized protein</fullName>
    </submittedName>
</protein>
<proteinExistence type="predicted"/>
<dbReference type="Proteomes" id="UP000677804">
    <property type="component" value="Chromosome"/>
</dbReference>
<sequence>MHPELCLIDYRNRERAIEVAAERRRAHAARSSSSRPTGGLRRRLGRALHRR</sequence>
<feature type="region of interest" description="Disordered" evidence="1">
    <location>
        <begin position="22"/>
        <end position="51"/>
    </location>
</feature>
<keyword evidence="3" id="KW-1185">Reference proteome</keyword>
<evidence type="ECO:0000313" key="3">
    <source>
        <dbReference type="Proteomes" id="UP000677804"/>
    </source>
</evidence>
<name>A0ABX8D3G5_9CELL</name>
<feature type="compositionally biased region" description="Low complexity" evidence="1">
    <location>
        <begin position="29"/>
        <end position="39"/>
    </location>
</feature>
<evidence type="ECO:0000256" key="1">
    <source>
        <dbReference type="SAM" id="MobiDB-lite"/>
    </source>
</evidence>
<accession>A0ABX8D3G5</accession>
<reference evidence="2 3" key="1">
    <citation type="submission" date="2021-05" db="EMBL/GenBank/DDBJ databases">
        <title>Novel species in genus Cellulomonas.</title>
        <authorList>
            <person name="Zhang G."/>
        </authorList>
    </citation>
    <scope>NUCLEOTIDE SEQUENCE [LARGE SCALE GENOMIC DNA]</scope>
    <source>
        <strain evidence="3">zg-ZUI222</strain>
    </source>
</reference>
<organism evidence="2 3">
    <name type="scientific">Cellulomonas wangleii</name>
    <dbReference type="NCBI Taxonomy" id="2816956"/>
    <lineage>
        <taxon>Bacteria</taxon>
        <taxon>Bacillati</taxon>
        <taxon>Actinomycetota</taxon>
        <taxon>Actinomycetes</taxon>
        <taxon>Micrococcales</taxon>
        <taxon>Cellulomonadaceae</taxon>
        <taxon>Cellulomonas</taxon>
    </lineage>
</organism>
<gene>
    <name evidence="2" type="ORF">KG103_16575</name>
</gene>